<dbReference type="AlphaFoldDB" id="A0A4P9WB29"/>
<evidence type="ECO:0000256" key="1">
    <source>
        <dbReference type="ARBA" id="ARBA00005701"/>
    </source>
</evidence>
<accession>A0A4P9WB29</accession>
<reference evidence="5" key="1">
    <citation type="journal article" date="2018" name="Nat. Microbiol.">
        <title>Leveraging single-cell genomics to expand the fungal tree of life.</title>
        <authorList>
            <person name="Ahrendt S.R."/>
            <person name="Quandt C.A."/>
            <person name="Ciobanu D."/>
            <person name="Clum A."/>
            <person name="Salamov A."/>
            <person name="Andreopoulos B."/>
            <person name="Cheng J.F."/>
            <person name="Woyke T."/>
            <person name="Pelin A."/>
            <person name="Henrissat B."/>
            <person name="Reynolds N.K."/>
            <person name="Benny G.L."/>
            <person name="Smith M.E."/>
            <person name="James T.Y."/>
            <person name="Grigoriev I.V."/>
        </authorList>
    </citation>
    <scope>NUCLEOTIDE SEQUENCE [LARGE SCALE GENOMIC DNA]</scope>
</reference>
<sequence>PGPLPLGDKADQREFEDLIKQSEAEERTRHPDAEKEPLQKFEGDRNPITGEIGGPKGKEPTRYGDWERKGRVFDF</sequence>
<proteinExistence type="inferred from homology"/>
<evidence type="ECO:0000256" key="2">
    <source>
        <dbReference type="ARBA" id="ARBA00022170"/>
    </source>
</evidence>
<dbReference type="GO" id="GO:0005739">
    <property type="term" value="C:mitochondrion"/>
    <property type="evidence" value="ECO:0007669"/>
    <property type="project" value="TreeGrafter"/>
</dbReference>
<evidence type="ECO:0000256" key="3">
    <source>
        <dbReference type="SAM" id="MobiDB-lite"/>
    </source>
</evidence>
<dbReference type="EMBL" id="KZ996510">
    <property type="protein sequence ID" value="RKO88743.1"/>
    <property type="molecule type" value="Genomic_DNA"/>
</dbReference>
<dbReference type="PANTHER" id="PTHR28524">
    <property type="entry name" value="SUCCINATE DEHYDROGENASE ASSEMBLY FACTOR 4, MITOCHONDRIAL"/>
    <property type="match status" value="1"/>
</dbReference>
<feature type="region of interest" description="Disordered" evidence="3">
    <location>
        <begin position="1"/>
        <end position="75"/>
    </location>
</feature>
<dbReference type="OrthoDB" id="201362at2759"/>
<name>A0A4P9WB29_9FUNG</name>
<dbReference type="Pfam" id="PF07896">
    <property type="entry name" value="DUF1674"/>
    <property type="match status" value="1"/>
</dbReference>
<dbReference type="GO" id="GO:0034553">
    <property type="term" value="P:mitochondrial respiratory chain complex II assembly"/>
    <property type="evidence" value="ECO:0007669"/>
    <property type="project" value="TreeGrafter"/>
</dbReference>
<keyword evidence="5" id="KW-1185">Reference proteome</keyword>
<dbReference type="InterPro" id="IPR012875">
    <property type="entry name" value="SDHF4"/>
</dbReference>
<dbReference type="PANTHER" id="PTHR28524:SF3">
    <property type="entry name" value="SUCCINATE DEHYDROGENASE ASSEMBLY FACTOR 4, MITOCHONDRIAL"/>
    <property type="match status" value="1"/>
</dbReference>
<evidence type="ECO:0000313" key="4">
    <source>
        <dbReference type="EMBL" id="RKO88743.1"/>
    </source>
</evidence>
<comment type="similarity">
    <text evidence="1">Belongs to the SDHAF4 family.</text>
</comment>
<feature type="compositionally biased region" description="Basic and acidic residues" evidence="3">
    <location>
        <begin position="56"/>
        <end position="75"/>
    </location>
</feature>
<protein>
    <recommendedName>
        <fullName evidence="2">Succinate dehydrogenase assembly factor 4, mitochondrial</fullName>
    </recommendedName>
</protein>
<feature type="non-terminal residue" evidence="4">
    <location>
        <position position="1"/>
    </location>
</feature>
<gene>
    <name evidence="4" type="ORF">BDK51DRAFT_7258</name>
</gene>
<feature type="compositionally biased region" description="Basic and acidic residues" evidence="3">
    <location>
        <begin position="8"/>
        <end position="45"/>
    </location>
</feature>
<evidence type="ECO:0000313" key="5">
    <source>
        <dbReference type="Proteomes" id="UP000269721"/>
    </source>
</evidence>
<dbReference type="Proteomes" id="UP000269721">
    <property type="component" value="Unassembled WGS sequence"/>
</dbReference>
<feature type="non-terminal residue" evidence="4">
    <location>
        <position position="75"/>
    </location>
</feature>
<organism evidence="4 5">
    <name type="scientific">Blyttiomyces helicus</name>
    <dbReference type="NCBI Taxonomy" id="388810"/>
    <lineage>
        <taxon>Eukaryota</taxon>
        <taxon>Fungi</taxon>
        <taxon>Fungi incertae sedis</taxon>
        <taxon>Chytridiomycota</taxon>
        <taxon>Chytridiomycota incertae sedis</taxon>
        <taxon>Chytridiomycetes</taxon>
        <taxon>Chytridiomycetes incertae sedis</taxon>
        <taxon>Blyttiomyces</taxon>
    </lineage>
</organism>